<sequence>MDSKHIVEKATTGTRVGGAGINCRAGRSVLCDARVPILERNGPLPAYTSGPGPYKCSPDGGPPVEAKSLKTSFKGNGISPDGRISLDADKNVLGDQTDTGPPGILKRASPTRCPGMNGQLTGGFMHLETKNPVKQGELAISLKTTQGWNVPLTERQLFPSSHIPVPRNRYTLAPMIYNCALLSCVWSIFII</sequence>
<comment type="caution">
    <text evidence="1">The sequence shown here is derived from an EMBL/GenBank/DDBJ whole genome shotgun (WGS) entry which is preliminary data.</text>
</comment>
<reference evidence="1" key="2">
    <citation type="submission" date="2004-02" db="EMBL/GenBank/DDBJ databases">
        <authorList>
            <consortium name="Genoscope"/>
            <consortium name="Whitehead Institute Centre for Genome Research"/>
        </authorList>
    </citation>
    <scope>NUCLEOTIDE SEQUENCE</scope>
</reference>
<gene>
    <name evidence="1" type="ORF">GSTENG00010720001</name>
</gene>
<accession>Q4SXQ9</accession>
<dbReference type="OrthoDB" id="5950721at2759"/>
<dbReference type="KEGG" id="tng:GSTEN00010720G001"/>
<name>Q4SXQ9_TETNG</name>
<reference evidence="1" key="1">
    <citation type="journal article" date="2004" name="Nature">
        <title>Genome duplication in the teleost fish Tetraodon nigroviridis reveals the early vertebrate proto-karyotype.</title>
        <authorList>
            <person name="Jaillon O."/>
            <person name="Aury J.-M."/>
            <person name="Brunet F."/>
            <person name="Petit J.-L."/>
            <person name="Stange-Thomann N."/>
            <person name="Mauceli E."/>
            <person name="Bouneau L."/>
            <person name="Fischer C."/>
            <person name="Ozouf-Costaz C."/>
            <person name="Bernot A."/>
            <person name="Nicaud S."/>
            <person name="Jaffe D."/>
            <person name="Fisher S."/>
            <person name="Lutfalla G."/>
            <person name="Dossat C."/>
            <person name="Segurens B."/>
            <person name="Dasilva C."/>
            <person name="Salanoubat M."/>
            <person name="Levy M."/>
            <person name="Boudet N."/>
            <person name="Castellano S."/>
            <person name="Anthouard V."/>
            <person name="Jubin C."/>
            <person name="Castelli V."/>
            <person name="Katinka M."/>
            <person name="Vacherie B."/>
            <person name="Biemont C."/>
            <person name="Skalli Z."/>
            <person name="Cattolico L."/>
            <person name="Poulain J."/>
            <person name="De Berardinis V."/>
            <person name="Cruaud C."/>
            <person name="Duprat S."/>
            <person name="Brottier P."/>
            <person name="Coutanceau J.-P."/>
            <person name="Gouzy J."/>
            <person name="Parra G."/>
            <person name="Lardier G."/>
            <person name="Chapple C."/>
            <person name="McKernan K.J."/>
            <person name="McEwan P."/>
            <person name="Bosak S."/>
            <person name="Kellis M."/>
            <person name="Volff J.-N."/>
            <person name="Guigo R."/>
            <person name="Zody M.C."/>
            <person name="Mesirov J."/>
            <person name="Lindblad-Toh K."/>
            <person name="Birren B."/>
            <person name="Nusbaum C."/>
            <person name="Kahn D."/>
            <person name="Robinson-Rechavi M."/>
            <person name="Laudet V."/>
            <person name="Schachter V."/>
            <person name="Quetier F."/>
            <person name="Saurin W."/>
            <person name="Scarpelli C."/>
            <person name="Wincker P."/>
            <person name="Lander E.S."/>
            <person name="Weissenbach J."/>
            <person name="Roest Crollius H."/>
        </authorList>
    </citation>
    <scope>NUCLEOTIDE SEQUENCE [LARGE SCALE GENOMIC DNA]</scope>
</reference>
<organism evidence="1">
    <name type="scientific">Tetraodon nigroviridis</name>
    <name type="common">Spotted green pufferfish</name>
    <name type="synonym">Chelonodon nigroviridis</name>
    <dbReference type="NCBI Taxonomy" id="99883"/>
    <lineage>
        <taxon>Eukaryota</taxon>
        <taxon>Metazoa</taxon>
        <taxon>Chordata</taxon>
        <taxon>Craniata</taxon>
        <taxon>Vertebrata</taxon>
        <taxon>Euteleostomi</taxon>
        <taxon>Actinopterygii</taxon>
        <taxon>Neopterygii</taxon>
        <taxon>Teleostei</taxon>
        <taxon>Neoteleostei</taxon>
        <taxon>Acanthomorphata</taxon>
        <taxon>Eupercaria</taxon>
        <taxon>Tetraodontiformes</taxon>
        <taxon>Tetradontoidea</taxon>
        <taxon>Tetraodontidae</taxon>
        <taxon>Tetraodon</taxon>
    </lineage>
</organism>
<proteinExistence type="predicted"/>
<protein>
    <submittedName>
        <fullName evidence="1">(spotted green pufferfish) hypothetical protein</fullName>
    </submittedName>
</protein>
<dbReference type="AlphaFoldDB" id="Q4SXQ9"/>
<evidence type="ECO:0000313" key="1">
    <source>
        <dbReference type="EMBL" id="CAF94573.1"/>
    </source>
</evidence>
<dbReference type="EMBL" id="CAAE01012353">
    <property type="protein sequence ID" value="CAF94573.1"/>
    <property type="molecule type" value="Genomic_DNA"/>
</dbReference>